<evidence type="ECO:0000256" key="3">
    <source>
        <dbReference type="ARBA" id="ARBA00022692"/>
    </source>
</evidence>
<evidence type="ECO:0000256" key="5">
    <source>
        <dbReference type="ARBA" id="ARBA00022989"/>
    </source>
</evidence>
<evidence type="ECO:0000259" key="9">
    <source>
        <dbReference type="SMART" id="SM00664"/>
    </source>
</evidence>
<evidence type="ECO:0000256" key="4">
    <source>
        <dbReference type="ARBA" id="ARBA00022982"/>
    </source>
</evidence>
<feature type="region of interest" description="Disordered" evidence="7">
    <location>
        <begin position="393"/>
        <end position="426"/>
    </location>
</feature>
<keyword evidence="5 8" id="KW-1133">Transmembrane helix</keyword>
<dbReference type="SMART" id="SM00665">
    <property type="entry name" value="B561"/>
    <property type="match status" value="1"/>
</dbReference>
<dbReference type="InterPro" id="IPR005018">
    <property type="entry name" value="DOMON_domain"/>
</dbReference>
<feature type="transmembrane region" description="Helical" evidence="8">
    <location>
        <begin position="345"/>
        <end position="365"/>
    </location>
</feature>
<dbReference type="GO" id="GO:0016020">
    <property type="term" value="C:membrane"/>
    <property type="evidence" value="ECO:0007669"/>
    <property type="project" value="UniProtKB-SubCell"/>
</dbReference>
<dbReference type="AlphaFoldDB" id="A0AAJ0DHZ0"/>
<keyword evidence="12" id="KW-1185">Reference proteome</keyword>
<sequence length="426" mass="46896">MAAPDSHTFCLMQATHLNISSNSLDTYMTLIVPRPHGSSRGWTAVGLGIEMDGALMFVIYGDPKSSKPPTFSVRTSSGHAQPEVMSGSDPEVRLISSTWQRPSANSHYPPSTYLASISFVCRDISKWTGTNIDVLSADQPWIWATNAEQSFSGFETDAWLEPHSHQHRHDSTGMFTVDMRPIKPPGNAAPQPDRRPDLGTHGQSGDQEPSWFTRSRLWTLHGALLGVAFVALYPAGAVSMRMGFGCAFKYHWILQLLGTILLTAGAMTGLALHPRLDGSHQRVGFAILVLAWTQVLLGLQHHIRFLKTSRRTWISTSHVWLGRLLMAVGCGNVLLGMSIRGRGRAVIGTMFVLIVLELVSIAYYGRSARSTLPHRSADEGARFHQARAEDDCFAIGDDDGDDEERTSGQFPDCEEGRGQEFADEKH</sequence>
<feature type="compositionally biased region" description="Basic and acidic residues" evidence="7">
    <location>
        <begin position="414"/>
        <end position="426"/>
    </location>
</feature>
<dbReference type="SMART" id="SM00664">
    <property type="entry name" value="DoH"/>
    <property type="match status" value="1"/>
</dbReference>
<evidence type="ECO:0008006" key="13">
    <source>
        <dbReference type="Google" id="ProtNLM"/>
    </source>
</evidence>
<evidence type="ECO:0000256" key="1">
    <source>
        <dbReference type="ARBA" id="ARBA00004370"/>
    </source>
</evidence>
<proteinExistence type="predicted"/>
<evidence type="ECO:0000256" key="2">
    <source>
        <dbReference type="ARBA" id="ARBA00022448"/>
    </source>
</evidence>
<keyword evidence="4" id="KW-0249">Electron transport</keyword>
<dbReference type="InterPro" id="IPR006593">
    <property type="entry name" value="Cyt_b561/ferric_Rdtase_TM"/>
</dbReference>
<comment type="subcellular location">
    <subcellularLocation>
        <location evidence="1">Membrane</location>
    </subcellularLocation>
</comment>
<dbReference type="Pfam" id="PF03188">
    <property type="entry name" value="Cytochrom_B561"/>
    <property type="match status" value="1"/>
</dbReference>
<feature type="transmembrane region" description="Helical" evidence="8">
    <location>
        <begin position="217"/>
        <end position="238"/>
    </location>
</feature>
<comment type="caution">
    <text evidence="11">The sequence shown here is derived from an EMBL/GenBank/DDBJ whole genome shotgun (WGS) entry which is preliminary data.</text>
</comment>
<evidence type="ECO:0000259" key="10">
    <source>
        <dbReference type="SMART" id="SM00665"/>
    </source>
</evidence>
<dbReference type="PANTHER" id="PTHR47797">
    <property type="entry name" value="DEHYDROGENASE, PUTATIVE (AFU_ORTHOLOGUE AFUA_8G05805)-RELATED"/>
    <property type="match status" value="1"/>
</dbReference>
<feature type="compositionally biased region" description="Polar residues" evidence="7">
    <location>
        <begin position="69"/>
        <end position="79"/>
    </location>
</feature>
<feature type="region of interest" description="Disordered" evidence="7">
    <location>
        <begin position="179"/>
        <end position="209"/>
    </location>
</feature>
<dbReference type="Proteomes" id="UP001271007">
    <property type="component" value="Unassembled WGS sequence"/>
</dbReference>
<feature type="region of interest" description="Disordered" evidence="7">
    <location>
        <begin position="69"/>
        <end position="89"/>
    </location>
</feature>
<accession>A0AAJ0DHZ0</accession>
<name>A0AAJ0DHZ0_9PEZI</name>
<gene>
    <name evidence="11" type="ORF">LTR09_008175</name>
</gene>
<dbReference type="SUPFAM" id="SSF49344">
    <property type="entry name" value="CBD9-like"/>
    <property type="match status" value="1"/>
</dbReference>
<feature type="transmembrane region" description="Helical" evidence="8">
    <location>
        <begin position="250"/>
        <end position="271"/>
    </location>
</feature>
<organism evidence="11 12">
    <name type="scientific">Extremus antarcticus</name>
    <dbReference type="NCBI Taxonomy" id="702011"/>
    <lineage>
        <taxon>Eukaryota</taxon>
        <taxon>Fungi</taxon>
        <taxon>Dikarya</taxon>
        <taxon>Ascomycota</taxon>
        <taxon>Pezizomycotina</taxon>
        <taxon>Dothideomycetes</taxon>
        <taxon>Dothideomycetidae</taxon>
        <taxon>Mycosphaerellales</taxon>
        <taxon>Extremaceae</taxon>
        <taxon>Extremus</taxon>
    </lineage>
</organism>
<feature type="domain" description="Cytochrome b561" evidence="10">
    <location>
        <begin position="220"/>
        <end position="337"/>
    </location>
</feature>
<evidence type="ECO:0000313" key="12">
    <source>
        <dbReference type="Proteomes" id="UP001271007"/>
    </source>
</evidence>
<dbReference type="PANTHER" id="PTHR47797:SF3">
    <property type="entry name" value="CYTOCHROME B561 DOMAIN-CONTAINING PROTEIN"/>
    <property type="match status" value="1"/>
</dbReference>
<feature type="transmembrane region" description="Helical" evidence="8">
    <location>
        <begin position="283"/>
        <end position="299"/>
    </location>
</feature>
<evidence type="ECO:0000256" key="8">
    <source>
        <dbReference type="SAM" id="Phobius"/>
    </source>
</evidence>
<dbReference type="EMBL" id="JAWDJX010000031">
    <property type="protein sequence ID" value="KAK3050536.1"/>
    <property type="molecule type" value="Genomic_DNA"/>
</dbReference>
<evidence type="ECO:0000256" key="7">
    <source>
        <dbReference type="SAM" id="MobiDB-lite"/>
    </source>
</evidence>
<dbReference type="CDD" id="cd08760">
    <property type="entry name" value="Cyt_b561_FRRS1_like"/>
    <property type="match status" value="1"/>
</dbReference>
<evidence type="ECO:0000256" key="6">
    <source>
        <dbReference type="ARBA" id="ARBA00023136"/>
    </source>
</evidence>
<dbReference type="CDD" id="cd09630">
    <property type="entry name" value="CDH_like_cytochrome"/>
    <property type="match status" value="1"/>
</dbReference>
<keyword evidence="6 8" id="KW-0472">Membrane</keyword>
<feature type="domain" description="DOMON" evidence="9">
    <location>
        <begin position="42"/>
        <end position="146"/>
    </location>
</feature>
<reference evidence="11" key="1">
    <citation type="submission" date="2023-04" db="EMBL/GenBank/DDBJ databases">
        <title>Black Yeasts Isolated from many extreme environments.</title>
        <authorList>
            <person name="Coleine C."/>
            <person name="Stajich J.E."/>
            <person name="Selbmann L."/>
        </authorList>
    </citation>
    <scope>NUCLEOTIDE SEQUENCE</scope>
    <source>
        <strain evidence="11">CCFEE 5312</strain>
    </source>
</reference>
<dbReference type="Pfam" id="PF16010">
    <property type="entry name" value="CDH-cyt"/>
    <property type="match status" value="1"/>
</dbReference>
<keyword evidence="2" id="KW-0813">Transport</keyword>
<dbReference type="Gene3D" id="1.20.120.1770">
    <property type="match status" value="1"/>
</dbReference>
<dbReference type="InterPro" id="IPR015920">
    <property type="entry name" value="Cellobiose_DH-like_cyt"/>
</dbReference>
<protein>
    <recommendedName>
        <fullName evidence="13">Cytochrome b561 domain-containing protein</fullName>
    </recommendedName>
</protein>
<evidence type="ECO:0000313" key="11">
    <source>
        <dbReference type="EMBL" id="KAK3050536.1"/>
    </source>
</evidence>
<keyword evidence="3 8" id="KW-0812">Transmembrane</keyword>
<feature type="transmembrane region" description="Helical" evidence="8">
    <location>
        <begin position="320"/>
        <end position="339"/>
    </location>
</feature>
<dbReference type="Gene3D" id="2.60.40.1210">
    <property type="entry name" value="Cellobiose dehydrogenase, cytochrome domain"/>
    <property type="match status" value="1"/>
</dbReference>